<dbReference type="RefSeq" id="WP_156407848.1">
    <property type="nucleotide sequence ID" value="NZ_AZES01000151.1"/>
</dbReference>
<proteinExistence type="predicted"/>
<dbReference type="EMBL" id="AZES01000151">
    <property type="protein sequence ID" value="KRL28846.1"/>
    <property type="molecule type" value="Genomic_DNA"/>
</dbReference>
<evidence type="ECO:0000313" key="2">
    <source>
        <dbReference type="EMBL" id="KRL28846.1"/>
    </source>
</evidence>
<dbReference type="PATRIC" id="fig|1122151.5.peg.1403"/>
<organism evidence="2 3">
    <name type="scientific">Companilactobacillus paralimentarius DSM 13238 = JCM 10415</name>
    <dbReference type="NCBI Taxonomy" id="1122151"/>
    <lineage>
        <taxon>Bacteria</taxon>
        <taxon>Bacillati</taxon>
        <taxon>Bacillota</taxon>
        <taxon>Bacilli</taxon>
        <taxon>Lactobacillales</taxon>
        <taxon>Lactobacillaceae</taxon>
        <taxon>Companilactobacillus</taxon>
    </lineage>
</organism>
<keyword evidence="1" id="KW-0472">Membrane</keyword>
<comment type="caution">
    <text evidence="2">The sequence shown here is derived from an EMBL/GenBank/DDBJ whole genome shotgun (WGS) entry which is preliminary data.</text>
</comment>
<sequence length="50" mass="5538">MQIILSILLFIVGIAIMAVSFKAKKEVVYYALLAIGLILFFAGIHVIFPK</sequence>
<accession>A0A0R1P8S2</accession>
<feature type="transmembrane region" description="Helical" evidence="1">
    <location>
        <begin position="28"/>
        <end position="48"/>
    </location>
</feature>
<dbReference type="OrthoDB" id="2328098at2"/>
<dbReference type="Pfam" id="PF19589">
    <property type="entry name" value="DUF6095"/>
    <property type="match status" value="1"/>
</dbReference>
<protein>
    <submittedName>
        <fullName evidence="2">Uncharacterized protein</fullName>
    </submittedName>
</protein>
<name>A0A0R1P8S2_9LACO</name>
<evidence type="ECO:0000256" key="1">
    <source>
        <dbReference type="SAM" id="Phobius"/>
    </source>
</evidence>
<reference evidence="2 3" key="1">
    <citation type="journal article" date="2015" name="Genome Announc.">
        <title>Expanding the biotechnology potential of lactobacilli through comparative genomics of 213 strains and associated genera.</title>
        <authorList>
            <person name="Sun Z."/>
            <person name="Harris H.M."/>
            <person name="McCann A."/>
            <person name="Guo C."/>
            <person name="Argimon S."/>
            <person name="Zhang W."/>
            <person name="Yang X."/>
            <person name="Jeffery I.B."/>
            <person name="Cooney J.C."/>
            <person name="Kagawa T.F."/>
            <person name="Liu W."/>
            <person name="Song Y."/>
            <person name="Salvetti E."/>
            <person name="Wrobel A."/>
            <person name="Rasinkangas P."/>
            <person name="Parkhill J."/>
            <person name="Rea M.C."/>
            <person name="O'Sullivan O."/>
            <person name="Ritari J."/>
            <person name="Douillard F.P."/>
            <person name="Paul Ross R."/>
            <person name="Yang R."/>
            <person name="Briner A.E."/>
            <person name="Felis G.E."/>
            <person name="de Vos W.M."/>
            <person name="Barrangou R."/>
            <person name="Klaenhammer T.R."/>
            <person name="Caufield P.W."/>
            <person name="Cui Y."/>
            <person name="Zhang H."/>
            <person name="O'Toole P.W."/>
        </authorList>
    </citation>
    <scope>NUCLEOTIDE SEQUENCE [LARGE SCALE GENOMIC DNA]</scope>
    <source>
        <strain evidence="2 3">DSM 13238</strain>
    </source>
</reference>
<keyword evidence="1" id="KW-0812">Transmembrane</keyword>
<evidence type="ECO:0000313" key="3">
    <source>
        <dbReference type="Proteomes" id="UP000051908"/>
    </source>
</evidence>
<keyword evidence="1" id="KW-1133">Transmembrane helix</keyword>
<dbReference type="AlphaFoldDB" id="A0A0R1P8S2"/>
<dbReference type="GeneID" id="96669174"/>
<gene>
    <name evidence="2" type="ORF">FD33_GL001351</name>
</gene>
<dbReference type="Proteomes" id="UP000051908">
    <property type="component" value="Unassembled WGS sequence"/>
</dbReference>
<dbReference type="InterPro" id="IPR046077">
    <property type="entry name" value="DUF6095"/>
</dbReference>
<keyword evidence="3" id="KW-1185">Reference proteome</keyword>